<accession>A0A8X6LRS1</accession>
<feature type="compositionally biased region" description="Low complexity" evidence="1">
    <location>
        <begin position="514"/>
        <end position="532"/>
    </location>
</feature>
<feature type="compositionally biased region" description="Polar residues" evidence="1">
    <location>
        <begin position="159"/>
        <end position="168"/>
    </location>
</feature>
<feature type="region of interest" description="Disordered" evidence="1">
    <location>
        <begin position="665"/>
        <end position="897"/>
    </location>
</feature>
<feature type="compositionally biased region" description="Polar residues" evidence="1">
    <location>
        <begin position="535"/>
        <end position="549"/>
    </location>
</feature>
<feature type="region of interest" description="Disordered" evidence="1">
    <location>
        <begin position="490"/>
        <end position="550"/>
    </location>
</feature>
<feature type="compositionally biased region" description="Basic and acidic residues" evidence="1">
    <location>
        <begin position="830"/>
        <end position="840"/>
    </location>
</feature>
<feature type="compositionally biased region" description="Polar residues" evidence="1">
    <location>
        <begin position="343"/>
        <end position="353"/>
    </location>
</feature>
<dbReference type="Proteomes" id="UP000887116">
    <property type="component" value="Unassembled WGS sequence"/>
</dbReference>
<reference evidence="2" key="1">
    <citation type="submission" date="2020-07" db="EMBL/GenBank/DDBJ databases">
        <title>Multicomponent nature underlies the extraordinary mechanical properties of spider dragline silk.</title>
        <authorList>
            <person name="Kono N."/>
            <person name="Nakamura H."/>
            <person name="Mori M."/>
            <person name="Yoshida Y."/>
            <person name="Ohtoshi R."/>
            <person name="Malay A.D."/>
            <person name="Moran D.A.P."/>
            <person name="Tomita M."/>
            <person name="Numata K."/>
            <person name="Arakawa K."/>
        </authorList>
    </citation>
    <scope>NUCLEOTIDE SEQUENCE</scope>
</reference>
<feature type="region of interest" description="Disordered" evidence="1">
    <location>
        <begin position="152"/>
        <end position="189"/>
    </location>
</feature>
<organism evidence="2 3">
    <name type="scientific">Trichonephila clavata</name>
    <name type="common">Joro spider</name>
    <name type="synonym">Nephila clavata</name>
    <dbReference type="NCBI Taxonomy" id="2740835"/>
    <lineage>
        <taxon>Eukaryota</taxon>
        <taxon>Metazoa</taxon>
        <taxon>Ecdysozoa</taxon>
        <taxon>Arthropoda</taxon>
        <taxon>Chelicerata</taxon>
        <taxon>Arachnida</taxon>
        <taxon>Araneae</taxon>
        <taxon>Araneomorphae</taxon>
        <taxon>Entelegynae</taxon>
        <taxon>Araneoidea</taxon>
        <taxon>Nephilidae</taxon>
        <taxon>Trichonephila</taxon>
    </lineage>
</organism>
<protein>
    <submittedName>
        <fullName evidence="2">Uncharacterized protein</fullName>
    </submittedName>
</protein>
<feature type="region of interest" description="Disordered" evidence="1">
    <location>
        <begin position="228"/>
        <end position="247"/>
    </location>
</feature>
<feature type="compositionally biased region" description="Polar residues" evidence="1">
    <location>
        <begin position="319"/>
        <end position="332"/>
    </location>
</feature>
<evidence type="ECO:0000256" key="1">
    <source>
        <dbReference type="SAM" id="MobiDB-lite"/>
    </source>
</evidence>
<feature type="compositionally biased region" description="Basic and acidic residues" evidence="1">
    <location>
        <begin position="786"/>
        <end position="817"/>
    </location>
</feature>
<feature type="compositionally biased region" description="Low complexity" evidence="1">
    <location>
        <begin position="672"/>
        <end position="681"/>
    </location>
</feature>
<keyword evidence="3" id="KW-1185">Reference proteome</keyword>
<feature type="compositionally biased region" description="Polar residues" evidence="1">
    <location>
        <begin position="865"/>
        <end position="897"/>
    </location>
</feature>
<proteinExistence type="predicted"/>
<comment type="caution">
    <text evidence="2">The sequence shown here is derived from an EMBL/GenBank/DDBJ whole genome shotgun (WGS) entry which is preliminary data.</text>
</comment>
<feature type="compositionally biased region" description="Basic and acidic residues" evidence="1">
    <location>
        <begin position="683"/>
        <end position="694"/>
    </location>
</feature>
<evidence type="ECO:0000313" key="3">
    <source>
        <dbReference type="Proteomes" id="UP000887116"/>
    </source>
</evidence>
<sequence>MLCTELSRRLEAYREINDLFGFLTDFSTKSDAEIRQACTKFKEHYFEDIEPEFIDEMVQYKYFILQLEDAGKKIVPAEESYKLIIGNMAQSTFPNVLIILICLQVRKYKNKFFNDESALLKFIVGVMLVATCVCFKDKEKSPEYGTAGRLSITRESPILQRQPQNGTISSSSKQSDQNSEDGNIKRNSWTVKDRALPEIPYSTVTPALSHASAADSVGNVPNAVEHTKVKSHNKAQAPKPPGNDPSKVFPMNGSVPFPVPDTSSVVTVTITVNDKTQIIGNNASLSDKTSKSRVPVVDSLPGSSNSMVVLKKVEKVENPDSSVKPGSSTENNFYDIVPDNPSDKNSQSTSMSSSPVCIKIMGSATPSEDGTSSNLSASLAVAGAVPSSDIPYMTPPLHHSVPPPLLNEQIGNDVPGGRSEVPYTVISVREPLARVREITMRRQRAAAQQNAEENEDHYAMVPEEEQMYAEIGSGHDSGSSSITYAHIEPRQLPPVPPTVESLKSVAHAHSRQASTVSTSSLGSCLSSGGDVSPPQLRNPSTSLYSTVDKNNTKQRKTIHVAEGVSLVSTAEKRKKVEDLYAKVRKKRVELTIGTLGSDDGYQGIHDDNSECMTPPPSPWASTTPPAPPPITGRIQVASLSVLLPGNSQHVRRHSADPSLPEIINENRVFTGSTRSSVASSSKDPAEPDYEKIYNEDNSGDSCYEKIKEEADGNDSNGGSVWLPGPSNLTYPGYESLKDANEDEDSLDPNYECVVQGGSENDPGYEPVRVSGNFDDSDSNSDYTIVKSEDGREPGYERVKNLGRSESDAADPGYEKIKNLPRAGSDATDPGYERVRNKTEDIVEPGYETVQRSDSDTDPGYEVVHQSRSFNRNSDSLASNNHNHDQSSGSNEPTATFL</sequence>
<dbReference type="AlphaFoldDB" id="A0A8X6LRS1"/>
<dbReference type="EMBL" id="BMAO01007756">
    <property type="protein sequence ID" value="GFR18252.1"/>
    <property type="molecule type" value="Genomic_DNA"/>
</dbReference>
<dbReference type="OrthoDB" id="6425395at2759"/>
<feature type="region of interest" description="Disordered" evidence="1">
    <location>
        <begin position="283"/>
        <end position="353"/>
    </location>
</feature>
<evidence type="ECO:0000313" key="2">
    <source>
        <dbReference type="EMBL" id="GFR18252.1"/>
    </source>
</evidence>
<gene>
    <name evidence="2" type="primary">AVEN_192371_1</name>
    <name evidence="2" type="ORF">TNCT_277391</name>
</gene>
<name>A0A8X6LRS1_TRICU</name>